<evidence type="ECO:0000313" key="2">
    <source>
        <dbReference type="Proteomes" id="UP000176308"/>
    </source>
</evidence>
<accession>A0A1G2I913</accession>
<name>A0A1G2I913_9BACT</name>
<evidence type="ECO:0000313" key="1">
    <source>
        <dbReference type="EMBL" id="OGZ71107.1"/>
    </source>
</evidence>
<reference evidence="1 2" key="1">
    <citation type="journal article" date="2016" name="Nat. Commun.">
        <title>Thousands of microbial genomes shed light on interconnected biogeochemical processes in an aquifer system.</title>
        <authorList>
            <person name="Anantharaman K."/>
            <person name="Brown C.T."/>
            <person name="Hug L.A."/>
            <person name="Sharon I."/>
            <person name="Castelle C.J."/>
            <person name="Probst A.J."/>
            <person name="Thomas B.C."/>
            <person name="Singh A."/>
            <person name="Wilkins M.J."/>
            <person name="Karaoz U."/>
            <person name="Brodie E.L."/>
            <person name="Williams K.H."/>
            <person name="Hubbard S.S."/>
            <person name="Banfield J.F."/>
        </authorList>
    </citation>
    <scope>NUCLEOTIDE SEQUENCE [LARGE SCALE GENOMIC DNA]</scope>
</reference>
<dbReference type="EMBL" id="MHOX01000014">
    <property type="protein sequence ID" value="OGZ71107.1"/>
    <property type="molecule type" value="Genomic_DNA"/>
</dbReference>
<comment type="caution">
    <text evidence="1">The sequence shown here is derived from an EMBL/GenBank/DDBJ whole genome shotgun (WGS) entry which is preliminary data.</text>
</comment>
<dbReference type="AlphaFoldDB" id="A0A1G2I913"/>
<sequence length="112" mass="12959">MRNKFHINRLSPDKQGGLKELLDRLPAEIISLNDPLPWVVVEPLGEEHNYAIIAPKGYKVRTTDRNCVFLQEPTKTIDLGGEQINCKDYIDFADLKHPQKVSHRFWFNPVYG</sequence>
<proteinExistence type="predicted"/>
<organism evidence="1 2">
    <name type="scientific">Candidatus Staskawiczbacteria bacterium RIFCSPLOWO2_01_FULL_33_9</name>
    <dbReference type="NCBI Taxonomy" id="1802211"/>
    <lineage>
        <taxon>Bacteria</taxon>
        <taxon>Candidatus Staskawicziibacteriota</taxon>
    </lineage>
</organism>
<gene>
    <name evidence="1" type="ORF">A2904_02355</name>
</gene>
<protein>
    <submittedName>
        <fullName evidence="1">Uncharacterized protein</fullName>
    </submittedName>
</protein>
<dbReference type="Proteomes" id="UP000176308">
    <property type="component" value="Unassembled WGS sequence"/>
</dbReference>